<evidence type="ECO:0000259" key="1">
    <source>
        <dbReference type="SMART" id="SM01227"/>
    </source>
</evidence>
<name>A0A2U1LUU3_ARTAN</name>
<dbReference type="AlphaFoldDB" id="A0A2U1LUU3"/>
<dbReference type="SMART" id="SM01227">
    <property type="entry name" value="GCK"/>
    <property type="match status" value="1"/>
</dbReference>
<dbReference type="STRING" id="35608.A0A2U1LUU3"/>
<gene>
    <name evidence="2" type="ORF">CTI12_AA450170</name>
</gene>
<keyword evidence="3" id="KW-1185">Reference proteome</keyword>
<dbReference type="PANTHER" id="PTHR34357:SF2">
    <property type="entry name" value="F26F24.3-RELATED"/>
    <property type="match status" value="1"/>
</dbReference>
<dbReference type="Pfam" id="PF07802">
    <property type="entry name" value="GCK"/>
    <property type="match status" value="1"/>
</dbReference>
<proteinExistence type="predicted"/>
<organism evidence="2 3">
    <name type="scientific">Artemisia annua</name>
    <name type="common">Sweet wormwood</name>
    <dbReference type="NCBI Taxonomy" id="35608"/>
    <lineage>
        <taxon>Eukaryota</taxon>
        <taxon>Viridiplantae</taxon>
        <taxon>Streptophyta</taxon>
        <taxon>Embryophyta</taxon>
        <taxon>Tracheophyta</taxon>
        <taxon>Spermatophyta</taxon>
        <taxon>Magnoliopsida</taxon>
        <taxon>eudicotyledons</taxon>
        <taxon>Gunneridae</taxon>
        <taxon>Pentapetalae</taxon>
        <taxon>asterids</taxon>
        <taxon>campanulids</taxon>
        <taxon>Asterales</taxon>
        <taxon>Asteraceae</taxon>
        <taxon>Asteroideae</taxon>
        <taxon>Anthemideae</taxon>
        <taxon>Artemisiinae</taxon>
        <taxon>Artemisia</taxon>
    </lineage>
</organism>
<protein>
    <submittedName>
        <fullName evidence="2">GCK</fullName>
    </submittedName>
</protein>
<reference evidence="2 3" key="1">
    <citation type="journal article" date="2018" name="Mol. Plant">
        <title>The genome of Artemisia annua provides insight into the evolution of Asteraceae family and artemisinin biosynthesis.</title>
        <authorList>
            <person name="Shen Q."/>
            <person name="Zhang L."/>
            <person name="Liao Z."/>
            <person name="Wang S."/>
            <person name="Yan T."/>
            <person name="Shi P."/>
            <person name="Liu M."/>
            <person name="Fu X."/>
            <person name="Pan Q."/>
            <person name="Wang Y."/>
            <person name="Lv Z."/>
            <person name="Lu X."/>
            <person name="Zhang F."/>
            <person name="Jiang W."/>
            <person name="Ma Y."/>
            <person name="Chen M."/>
            <person name="Hao X."/>
            <person name="Li L."/>
            <person name="Tang Y."/>
            <person name="Lv G."/>
            <person name="Zhou Y."/>
            <person name="Sun X."/>
            <person name="Brodelius P.E."/>
            <person name="Rose J.K.C."/>
            <person name="Tang K."/>
        </authorList>
    </citation>
    <scope>NUCLEOTIDE SEQUENCE [LARGE SCALE GENOMIC DNA]</scope>
    <source>
        <strain evidence="3">cv. Huhao1</strain>
        <tissue evidence="2">Leaf</tissue>
    </source>
</reference>
<dbReference type="EMBL" id="PKPP01007657">
    <property type="protein sequence ID" value="PWA52772.1"/>
    <property type="molecule type" value="Genomic_DNA"/>
</dbReference>
<evidence type="ECO:0000313" key="2">
    <source>
        <dbReference type="EMBL" id="PWA52772.1"/>
    </source>
</evidence>
<dbReference type="InterPro" id="IPR012891">
    <property type="entry name" value="GCK_dom"/>
</dbReference>
<evidence type="ECO:0000313" key="3">
    <source>
        <dbReference type="Proteomes" id="UP000245207"/>
    </source>
</evidence>
<comment type="caution">
    <text evidence="2">The sequence shown here is derived from an EMBL/GenBank/DDBJ whole genome shotgun (WGS) entry which is preliminary data.</text>
</comment>
<feature type="domain" description="GCK" evidence="1">
    <location>
        <begin position="17"/>
        <end position="96"/>
    </location>
</feature>
<dbReference type="PANTHER" id="PTHR34357">
    <property type="entry name" value="F7A19.14 PROTEIN-RELATED"/>
    <property type="match status" value="1"/>
</dbReference>
<accession>A0A2U1LUU3</accession>
<dbReference type="Proteomes" id="UP000245207">
    <property type="component" value="Unassembled WGS sequence"/>
</dbReference>
<dbReference type="OrthoDB" id="2148418at2759"/>
<sequence>MGAHFSSPCDDKLHRDNDCFSCYMKKGECKKTYIKYKQCVEEGEKNDENIVNKCFQVTSDLVKCMNANQHYYSEALQAEKDPGFKIFMIMHARKEANKITRKKSSQAKN</sequence>